<proteinExistence type="predicted"/>
<dbReference type="AlphaFoldDB" id="A0A2H0D1S5"/>
<evidence type="ECO:0000313" key="2">
    <source>
        <dbReference type="Proteomes" id="UP000230159"/>
    </source>
</evidence>
<evidence type="ECO:0000313" key="1">
    <source>
        <dbReference type="EMBL" id="PIP75570.1"/>
    </source>
</evidence>
<organism evidence="1 2">
    <name type="scientific">Candidatus Kuenenbacteria bacterium CG22_combo_CG10-13_8_21_14_all_39_9</name>
    <dbReference type="NCBI Taxonomy" id="1974621"/>
    <lineage>
        <taxon>Bacteria</taxon>
        <taxon>Candidatus Kueneniibacteriota</taxon>
    </lineage>
</organism>
<dbReference type="Proteomes" id="UP000230159">
    <property type="component" value="Unassembled WGS sequence"/>
</dbReference>
<gene>
    <name evidence="1" type="ORF">COW86_03055</name>
</gene>
<dbReference type="EMBL" id="PCTN01000134">
    <property type="protein sequence ID" value="PIP75570.1"/>
    <property type="molecule type" value="Genomic_DNA"/>
</dbReference>
<name>A0A2H0D1S5_9BACT</name>
<reference evidence="1 2" key="1">
    <citation type="submission" date="2017-09" db="EMBL/GenBank/DDBJ databases">
        <title>Depth-based differentiation of microbial function through sediment-hosted aquifers and enrichment of novel symbionts in the deep terrestrial subsurface.</title>
        <authorList>
            <person name="Probst A.J."/>
            <person name="Ladd B."/>
            <person name="Jarett J.K."/>
            <person name="Geller-Mcgrath D.E."/>
            <person name="Sieber C.M."/>
            <person name="Emerson J.B."/>
            <person name="Anantharaman K."/>
            <person name="Thomas B.C."/>
            <person name="Malmstrom R."/>
            <person name="Stieglmeier M."/>
            <person name="Klingl A."/>
            <person name="Woyke T."/>
            <person name="Ryan C.M."/>
            <person name="Banfield J.F."/>
        </authorList>
    </citation>
    <scope>NUCLEOTIDE SEQUENCE [LARGE SCALE GENOMIC DNA]</scope>
    <source>
        <strain evidence="1">CG22_combo_CG10-13_8_21_14_all_39_9</strain>
    </source>
</reference>
<accession>A0A2H0D1S5</accession>
<protein>
    <submittedName>
        <fullName evidence="1">Uncharacterized protein</fullName>
    </submittedName>
</protein>
<sequence length="84" mass="9812">MTYTALSVKQNKITLPREWLKAMDSKELAASWLGDLIIIRPIPTVEYSLKAEKRVLHAWHEFKKEEREGKTKKLKGNLSDLFNE</sequence>
<comment type="caution">
    <text evidence="1">The sequence shown here is derived from an EMBL/GenBank/DDBJ whole genome shotgun (WGS) entry which is preliminary data.</text>
</comment>